<dbReference type="AlphaFoldDB" id="A0A9X3NCT1"/>
<gene>
    <name evidence="6" type="ORF">OJ997_28605</name>
</gene>
<dbReference type="InterPro" id="IPR050109">
    <property type="entry name" value="HTH-type_TetR-like_transc_reg"/>
</dbReference>
<evidence type="ECO:0000256" key="1">
    <source>
        <dbReference type="ARBA" id="ARBA00023015"/>
    </source>
</evidence>
<proteinExistence type="predicted"/>
<dbReference type="GO" id="GO:0000976">
    <property type="term" value="F:transcription cis-regulatory region binding"/>
    <property type="evidence" value="ECO:0007669"/>
    <property type="project" value="TreeGrafter"/>
</dbReference>
<protein>
    <submittedName>
        <fullName evidence="6">TetR/AcrR family transcriptional regulator</fullName>
    </submittedName>
</protein>
<dbReference type="GO" id="GO:0003700">
    <property type="term" value="F:DNA-binding transcription factor activity"/>
    <property type="evidence" value="ECO:0007669"/>
    <property type="project" value="TreeGrafter"/>
</dbReference>
<name>A0A9X3NCT1_9ACTN</name>
<dbReference type="InterPro" id="IPR009057">
    <property type="entry name" value="Homeodomain-like_sf"/>
</dbReference>
<dbReference type="PRINTS" id="PR00455">
    <property type="entry name" value="HTHTETR"/>
</dbReference>
<dbReference type="Pfam" id="PF00440">
    <property type="entry name" value="TetR_N"/>
    <property type="match status" value="1"/>
</dbReference>
<comment type="caution">
    <text evidence="6">The sequence shown here is derived from an EMBL/GenBank/DDBJ whole genome shotgun (WGS) entry which is preliminary data.</text>
</comment>
<evidence type="ECO:0000313" key="7">
    <source>
        <dbReference type="Proteomes" id="UP001147653"/>
    </source>
</evidence>
<keyword evidence="3" id="KW-0804">Transcription</keyword>
<dbReference type="PANTHER" id="PTHR30055">
    <property type="entry name" value="HTH-TYPE TRANSCRIPTIONAL REGULATOR RUTR"/>
    <property type="match status" value="1"/>
</dbReference>
<dbReference type="SUPFAM" id="SSF46689">
    <property type="entry name" value="Homeodomain-like"/>
    <property type="match status" value="1"/>
</dbReference>
<evidence type="ECO:0000256" key="3">
    <source>
        <dbReference type="ARBA" id="ARBA00023163"/>
    </source>
</evidence>
<dbReference type="Pfam" id="PF21943">
    <property type="entry name" value="TetR_C_46"/>
    <property type="match status" value="1"/>
</dbReference>
<keyword evidence="1" id="KW-0805">Transcription regulation</keyword>
<evidence type="ECO:0000256" key="2">
    <source>
        <dbReference type="ARBA" id="ARBA00023125"/>
    </source>
</evidence>
<feature type="DNA-binding region" description="H-T-H motif" evidence="4">
    <location>
        <begin position="36"/>
        <end position="55"/>
    </location>
</feature>
<dbReference type="PROSITE" id="PS50977">
    <property type="entry name" value="HTH_TETR_2"/>
    <property type="match status" value="1"/>
</dbReference>
<accession>A0A9X3NCT1</accession>
<reference evidence="6" key="1">
    <citation type="submission" date="2022-10" db="EMBL/GenBank/DDBJ databases">
        <title>The WGS of Solirubrobacter phytolaccae KCTC 29190.</title>
        <authorList>
            <person name="Jiang Z."/>
        </authorList>
    </citation>
    <scope>NUCLEOTIDE SEQUENCE</scope>
    <source>
        <strain evidence="6">KCTC 29190</strain>
    </source>
</reference>
<organism evidence="6 7">
    <name type="scientific">Solirubrobacter phytolaccae</name>
    <dbReference type="NCBI Taxonomy" id="1404360"/>
    <lineage>
        <taxon>Bacteria</taxon>
        <taxon>Bacillati</taxon>
        <taxon>Actinomycetota</taxon>
        <taxon>Thermoleophilia</taxon>
        <taxon>Solirubrobacterales</taxon>
        <taxon>Solirubrobacteraceae</taxon>
        <taxon>Solirubrobacter</taxon>
    </lineage>
</organism>
<keyword evidence="7" id="KW-1185">Reference proteome</keyword>
<dbReference type="Gene3D" id="1.10.357.10">
    <property type="entry name" value="Tetracycline Repressor, domain 2"/>
    <property type="match status" value="1"/>
</dbReference>
<dbReference type="RefSeq" id="WP_270028743.1">
    <property type="nucleotide sequence ID" value="NZ_JAPDDP010000073.1"/>
</dbReference>
<keyword evidence="2 4" id="KW-0238">DNA-binding</keyword>
<dbReference type="Proteomes" id="UP001147653">
    <property type="component" value="Unassembled WGS sequence"/>
</dbReference>
<dbReference type="PANTHER" id="PTHR30055:SF174">
    <property type="entry name" value="TRANSCRIPTIONAL REGULATORY PROTEIN (PROBABLY TETR-FAMILY)-RELATED"/>
    <property type="match status" value="1"/>
</dbReference>
<dbReference type="EMBL" id="JAPDDP010000073">
    <property type="protein sequence ID" value="MDA0184300.1"/>
    <property type="molecule type" value="Genomic_DNA"/>
</dbReference>
<feature type="domain" description="HTH tetR-type" evidence="5">
    <location>
        <begin position="13"/>
        <end position="73"/>
    </location>
</feature>
<evidence type="ECO:0000313" key="6">
    <source>
        <dbReference type="EMBL" id="MDA0184300.1"/>
    </source>
</evidence>
<evidence type="ECO:0000256" key="4">
    <source>
        <dbReference type="PROSITE-ProRule" id="PRU00335"/>
    </source>
</evidence>
<evidence type="ECO:0000259" key="5">
    <source>
        <dbReference type="PROSITE" id="PS50977"/>
    </source>
</evidence>
<dbReference type="InterPro" id="IPR001647">
    <property type="entry name" value="HTH_TetR"/>
</dbReference>
<sequence length="197" mass="21966">MSDGPAYTRLAVDERRRRLLELGSELFTRHAYDELSMAKIAKEAGISKALLYHYFPSKEAYFVATLEEKANELQRRTVPDPALPPFEQLSASLDEYLKWVEENAGAYDKMIRNAGAAPEVRALLDRVRSQTANRILVGLSPDGPPSPLLRTAIRGWLGFLDGACLDWVNHDDVDRETLHGLLVSTLVASVLALSEDE</sequence>
<dbReference type="InterPro" id="IPR054129">
    <property type="entry name" value="DesT_TetR_C"/>
</dbReference>